<dbReference type="InterPro" id="IPR000157">
    <property type="entry name" value="TIR_dom"/>
</dbReference>
<dbReference type="Pfam" id="PF23282">
    <property type="entry name" value="WHD_ROQ1"/>
    <property type="match status" value="1"/>
</dbReference>
<gene>
    <name evidence="6" type="ORF">QN277_016593</name>
</gene>
<dbReference type="Gene3D" id="3.40.50.300">
    <property type="entry name" value="P-loop containing nucleotide triphosphate hydrolases"/>
    <property type="match status" value="1"/>
</dbReference>
<dbReference type="Gene3D" id="3.40.50.10140">
    <property type="entry name" value="Toll/interleukin-1 receptor homology (TIR) domain"/>
    <property type="match status" value="1"/>
</dbReference>
<dbReference type="Proteomes" id="UP001293593">
    <property type="component" value="Unassembled WGS sequence"/>
</dbReference>
<dbReference type="SMART" id="SM00382">
    <property type="entry name" value="AAA"/>
    <property type="match status" value="1"/>
</dbReference>
<dbReference type="GO" id="GO:0007165">
    <property type="term" value="P:signal transduction"/>
    <property type="evidence" value="ECO:0007669"/>
    <property type="project" value="InterPro"/>
</dbReference>
<evidence type="ECO:0000313" key="7">
    <source>
        <dbReference type="Proteomes" id="UP001293593"/>
    </source>
</evidence>
<dbReference type="GO" id="GO:0006952">
    <property type="term" value="P:defense response"/>
    <property type="evidence" value="ECO:0007669"/>
    <property type="project" value="UniProtKB-KW"/>
</dbReference>
<dbReference type="InterPro" id="IPR036390">
    <property type="entry name" value="WH_DNA-bd_sf"/>
</dbReference>
<dbReference type="Gene3D" id="1.10.8.430">
    <property type="entry name" value="Helical domain of apoptotic protease-activating factors"/>
    <property type="match status" value="1"/>
</dbReference>
<protein>
    <recommendedName>
        <fullName evidence="5">TIR domain-containing protein</fullName>
    </recommendedName>
</protein>
<evidence type="ECO:0000313" key="6">
    <source>
        <dbReference type="EMBL" id="KAK4278794.1"/>
    </source>
</evidence>
<dbReference type="GO" id="GO:0043531">
    <property type="term" value="F:ADP binding"/>
    <property type="evidence" value="ECO:0007669"/>
    <property type="project" value="InterPro"/>
</dbReference>
<reference evidence="6" key="1">
    <citation type="submission" date="2023-10" db="EMBL/GenBank/DDBJ databases">
        <title>Chromosome-level genome of the transformable northern wattle, Acacia crassicarpa.</title>
        <authorList>
            <person name="Massaro I."/>
            <person name="Sinha N.R."/>
            <person name="Poethig S."/>
            <person name="Leichty A.R."/>
        </authorList>
    </citation>
    <scope>NUCLEOTIDE SEQUENCE</scope>
    <source>
        <strain evidence="6">Acra3RX</strain>
        <tissue evidence="6">Leaf</tissue>
    </source>
</reference>
<dbReference type="InterPro" id="IPR035897">
    <property type="entry name" value="Toll_tir_struct_dom_sf"/>
</dbReference>
<keyword evidence="2" id="KW-0677">Repeat</keyword>
<dbReference type="InterPro" id="IPR044974">
    <property type="entry name" value="Disease_R_plants"/>
</dbReference>
<feature type="domain" description="TIR" evidence="5">
    <location>
        <begin position="22"/>
        <end position="184"/>
    </location>
</feature>
<evidence type="ECO:0000259" key="5">
    <source>
        <dbReference type="PROSITE" id="PS50104"/>
    </source>
</evidence>
<dbReference type="Pfam" id="PF01582">
    <property type="entry name" value="TIR"/>
    <property type="match status" value="1"/>
</dbReference>
<dbReference type="SUPFAM" id="SSF52200">
    <property type="entry name" value="Toll/Interleukin receptor TIR domain"/>
    <property type="match status" value="1"/>
</dbReference>
<dbReference type="PRINTS" id="PR00364">
    <property type="entry name" value="DISEASERSIST"/>
</dbReference>
<proteinExistence type="predicted"/>
<dbReference type="InterPro" id="IPR042197">
    <property type="entry name" value="Apaf_helical"/>
</dbReference>
<evidence type="ECO:0000256" key="2">
    <source>
        <dbReference type="ARBA" id="ARBA00022737"/>
    </source>
</evidence>
<dbReference type="PROSITE" id="PS50104">
    <property type="entry name" value="TIR"/>
    <property type="match status" value="1"/>
</dbReference>
<keyword evidence="7" id="KW-1185">Reference proteome</keyword>
<evidence type="ECO:0000256" key="1">
    <source>
        <dbReference type="ARBA" id="ARBA00022614"/>
    </source>
</evidence>
<dbReference type="InterPro" id="IPR058192">
    <property type="entry name" value="WHD_ROQ1-like"/>
</dbReference>
<dbReference type="FunFam" id="3.40.50.10140:FF:000007">
    <property type="entry name" value="Disease resistance protein (TIR-NBS-LRR class)"/>
    <property type="match status" value="1"/>
</dbReference>
<dbReference type="PANTHER" id="PTHR11017:SF559">
    <property type="entry name" value="DISEASE RESISTANCE PROTEIN CHL1"/>
    <property type="match status" value="1"/>
</dbReference>
<dbReference type="PANTHER" id="PTHR11017">
    <property type="entry name" value="LEUCINE-RICH REPEAT-CONTAINING PROTEIN"/>
    <property type="match status" value="1"/>
</dbReference>
<dbReference type="InterPro" id="IPR002182">
    <property type="entry name" value="NB-ARC"/>
</dbReference>
<dbReference type="InterPro" id="IPR003593">
    <property type="entry name" value="AAA+_ATPase"/>
</dbReference>
<dbReference type="SUPFAM" id="SSF46785">
    <property type="entry name" value="Winged helix' DNA-binding domain"/>
    <property type="match status" value="1"/>
</dbReference>
<dbReference type="EMBL" id="JAWXYG010000003">
    <property type="protein sequence ID" value="KAK4278794.1"/>
    <property type="molecule type" value="Genomic_DNA"/>
</dbReference>
<name>A0AAE1TCA3_9FABA</name>
<accession>A0AAE1TCA3</accession>
<evidence type="ECO:0000256" key="4">
    <source>
        <dbReference type="ARBA" id="ARBA00023027"/>
    </source>
</evidence>
<dbReference type="SUPFAM" id="SSF52058">
    <property type="entry name" value="L domain-like"/>
    <property type="match status" value="1"/>
</dbReference>
<dbReference type="SUPFAM" id="SSF52540">
    <property type="entry name" value="P-loop containing nucleoside triphosphate hydrolases"/>
    <property type="match status" value="1"/>
</dbReference>
<dbReference type="Gene3D" id="3.80.10.10">
    <property type="entry name" value="Ribonuclease Inhibitor"/>
    <property type="match status" value="2"/>
</dbReference>
<keyword evidence="3" id="KW-0611">Plant defense</keyword>
<dbReference type="Pfam" id="PF00931">
    <property type="entry name" value="NB-ARC"/>
    <property type="match status" value="1"/>
</dbReference>
<dbReference type="InterPro" id="IPR032675">
    <property type="entry name" value="LRR_dom_sf"/>
</dbReference>
<evidence type="ECO:0000256" key="3">
    <source>
        <dbReference type="ARBA" id="ARBA00022821"/>
    </source>
</evidence>
<dbReference type="InterPro" id="IPR027417">
    <property type="entry name" value="P-loop_NTPase"/>
</dbReference>
<sequence>MENSVQGESSSSSDTFNSTTKWKYDVFLSFTGKDTRLKFVDHLDEAFNRSGIKTFRDDVDLERGGDIKQELFQAIQDSLCAVPIISENYANSTWCLDELQKIFEYGRRVFPIFYDVDPADVRHQRNRFREALAEHEEKFNKNTKKVQNWKNVLFEIGNLSGWDTRGRHEAELIKDIVAKVSTYLHSKLPSYDDNLVGIESRVHDMETILEIGLDDKRGVGIWGMGGVGKTTLARVVYKKISYEFEVCCFIANVRDTLQKEGLVCLQEKLLSDLKIENMKISNQYEGKEMIRKHLSSKKVLLVLDDVDDMSQLENLAKSSDWFGKGSRILITTRDSHVLTLAEVGQRIYEMKAMEKDESIRLFSNEAFKKDHPVEGYWELSRYVVEYAGGLPLALKVLGCYFYMRSKAEWIDALNRMKQVHPHKSILQVLKISYDGLDENEQTIFLDVVLVFKHWQKKKVTQILKSCGLHPTIGIKVLIEKSLLVETKDGRLEMHDLIEELGRYIVLQESPNDVCKRSRLWEFKDIKEVLKNNKGSKAIQVIAMQDNYENQDRIKVHRKAFSKMSRLRLLLLNCPTDAPTGLKKLSGALKFVRWPSFPLEALPFPLDELVHIDMQYSNIKQLWNGVKSMNHLKFIDMSWSPNFTETPDFSNVQSLRHLCLSNCASLVKVHESLGVLKELVEVDLHGCENLNSLPSKLETNYLRKLDLGKCKNVKKLPEFGEDMKKLSYLDASHTAITCLPQSFGSLIGLEYLNLSATGLRYLPIDCFSGLFELVCLSLEGCNWLQSLPRLPPRLIRLQANGCCSMECSLDEQMLNLVTSLDHECRGQIKYVISDDEEEENMSFPHKKDDYPLLWLKNVEPEYLPLRNFLAIMPFEGKIPSWFDPNIKYYGEQRCECVIEVDIPSNFRDSKWSGIVVCLHVYGLFGWIYWSSKAPEDDEYNGWEVTQGRLFLDRDDDVLCIMVLEFNEKTCWQHLRGHNNSLHIKLETDFLIHVLGYGWRVICKEDIQNWCNPSRFNQFTQPQHASPSGVKIPLALVQKVLWGHKVL</sequence>
<organism evidence="6 7">
    <name type="scientific">Acacia crassicarpa</name>
    <name type="common">northern wattle</name>
    <dbReference type="NCBI Taxonomy" id="499986"/>
    <lineage>
        <taxon>Eukaryota</taxon>
        <taxon>Viridiplantae</taxon>
        <taxon>Streptophyta</taxon>
        <taxon>Embryophyta</taxon>
        <taxon>Tracheophyta</taxon>
        <taxon>Spermatophyta</taxon>
        <taxon>Magnoliopsida</taxon>
        <taxon>eudicotyledons</taxon>
        <taxon>Gunneridae</taxon>
        <taxon>Pentapetalae</taxon>
        <taxon>rosids</taxon>
        <taxon>fabids</taxon>
        <taxon>Fabales</taxon>
        <taxon>Fabaceae</taxon>
        <taxon>Caesalpinioideae</taxon>
        <taxon>mimosoid clade</taxon>
        <taxon>Acacieae</taxon>
        <taxon>Acacia</taxon>
    </lineage>
</organism>
<keyword evidence="4" id="KW-0520">NAD</keyword>
<dbReference type="AlphaFoldDB" id="A0AAE1TCA3"/>
<dbReference type="SMART" id="SM00255">
    <property type="entry name" value="TIR"/>
    <property type="match status" value="1"/>
</dbReference>
<comment type="caution">
    <text evidence="6">The sequence shown here is derived from an EMBL/GenBank/DDBJ whole genome shotgun (WGS) entry which is preliminary data.</text>
</comment>
<keyword evidence="1" id="KW-0433">Leucine-rich repeat</keyword>